<dbReference type="AlphaFoldDB" id="A0A2Z4IKL4"/>
<dbReference type="KEGG" id="est:DN752_16860"/>
<keyword evidence="1" id="KW-0812">Transmembrane</keyword>
<dbReference type="EMBL" id="CP030041">
    <property type="protein sequence ID" value="AWW31662.1"/>
    <property type="molecule type" value="Genomic_DNA"/>
</dbReference>
<keyword evidence="3" id="KW-1185">Reference proteome</keyword>
<accession>A0A2Z4IKL4</accession>
<organism evidence="2 3">
    <name type="scientific">Echinicola strongylocentroti</name>
    <dbReference type="NCBI Taxonomy" id="1795355"/>
    <lineage>
        <taxon>Bacteria</taxon>
        <taxon>Pseudomonadati</taxon>
        <taxon>Bacteroidota</taxon>
        <taxon>Cytophagia</taxon>
        <taxon>Cytophagales</taxon>
        <taxon>Cyclobacteriaceae</taxon>
        <taxon>Echinicola</taxon>
    </lineage>
</organism>
<name>A0A2Z4IKL4_9BACT</name>
<gene>
    <name evidence="2" type="ORF">DN752_16860</name>
</gene>
<reference evidence="2 3" key="1">
    <citation type="submission" date="2018-06" db="EMBL/GenBank/DDBJ databases">
        <title>Echinicola strongylocentroti sp. nov., isolated from a sea urchin Strongylocentrotus intermedius.</title>
        <authorList>
            <person name="Bae S.S."/>
        </authorList>
    </citation>
    <scope>NUCLEOTIDE SEQUENCE [LARGE SCALE GENOMIC DNA]</scope>
    <source>
        <strain evidence="2 3">MEBiC08714</strain>
    </source>
</reference>
<evidence type="ECO:0000313" key="2">
    <source>
        <dbReference type="EMBL" id="AWW31662.1"/>
    </source>
</evidence>
<feature type="transmembrane region" description="Helical" evidence="1">
    <location>
        <begin position="38"/>
        <end position="56"/>
    </location>
</feature>
<dbReference type="OrthoDB" id="9924690at2"/>
<keyword evidence="1" id="KW-1133">Transmembrane helix</keyword>
<evidence type="ECO:0000256" key="1">
    <source>
        <dbReference type="SAM" id="Phobius"/>
    </source>
</evidence>
<sequence>MTKGLMDGEQIIRVIILGLALLLIGLGWYGYYISEVKLITAVLNSVGMVFSSIGLIQRIVNEGNAD</sequence>
<proteinExistence type="predicted"/>
<feature type="transmembrane region" description="Helical" evidence="1">
    <location>
        <begin position="12"/>
        <end position="32"/>
    </location>
</feature>
<dbReference type="Proteomes" id="UP000248688">
    <property type="component" value="Chromosome"/>
</dbReference>
<protein>
    <submittedName>
        <fullName evidence="2">Uncharacterized protein</fullName>
    </submittedName>
</protein>
<evidence type="ECO:0000313" key="3">
    <source>
        <dbReference type="Proteomes" id="UP000248688"/>
    </source>
</evidence>
<keyword evidence="1" id="KW-0472">Membrane</keyword>